<evidence type="ECO:0000256" key="5">
    <source>
        <dbReference type="ARBA" id="ARBA00023239"/>
    </source>
</evidence>
<dbReference type="EMBL" id="MFAF01000139">
    <property type="protein sequence ID" value="OGD71848.1"/>
    <property type="molecule type" value="Genomic_DNA"/>
</dbReference>
<evidence type="ECO:0000313" key="8">
    <source>
        <dbReference type="EMBL" id="OGD71848.1"/>
    </source>
</evidence>
<comment type="function">
    <text evidence="7">Functions as a peptidoglycan terminase that cleaves nascent peptidoglycan strands endolytically to terminate their elongation.</text>
</comment>
<keyword evidence="4 7" id="KW-0472">Membrane</keyword>
<proteinExistence type="inferred from homology"/>
<keyword evidence="2 7" id="KW-0812">Transmembrane</keyword>
<evidence type="ECO:0000256" key="6">
    <source>
        <dbReference type="ARBA" id="ARBA00023316"/>
    </source>
</evidence>
<keyword evidence="1 7" id="KW-1003">Cell membrane</keyword>
<evidence type="ECO:0000256" key="4">
    <source>
        <dbReference type="ARBA" id="ARBA00023136"/>
    </source>
</evidence>
<dbReference type="Gene3D" id="3.30.1490.480">
    <property type="entry name" value="Endolytic murein transglycosylase"/>
    <property type="match status" value="1"/>
</dbReference>
<dbReference type="Gene3D" id="3.30.160.60">
    <property type="entry name" value="Classic Zinc Finger"/>
    <property type="match status" value="1"/>
</dbReference>
<comment type="caution">
    <text evidence="8">The sequence shown here is derived from an EMBL/GenBank/DDBJ whole genome shotgun (WGS) entry which is preliminary data.</text>
</comment>
<dbReference type="GO" id="GO:0071555">
    <property type="term" value="P:cell wall organization"/>
    <property type="evidence" value="ECO:0007669"/>
    <property type="project" value="UniProtKB-KW"/>
</dbReference>
<evidence type="ECO:0000256" key="7">
    <source>
        <dbReference type="HAMAP-Rule" id="MF_02065"/>
    </source>
</evidence>
<dbReference type="Proteomes" id="UP000177187">
    <property type="component" value="Unassembled WGS sequence"/>
</dbReference>
<dbReference type="STRING" id="1817816.A2Y64_08360"/>
<feature type="site" description="Important for catalytic activity" evidence="7">
    <location>
        <position position="215"/>
    </location>
</feature>
<name>A0A1F5EWP0_9BACT</name>
<dbReference type="HAMAP" id="MF_02065">
    <property type="entry name" value="MltG"/>
    <property type="match status" value="1"/>
</dbReference>
<comment type="catalytic activity">
    <reaction evidence="7">
        <text>a peptidoglycan chain = a peptidoglycan chain with N-acetyl-1,6-anhydromuramyl-[peptide] at the reducing end + a peptidoglycan chain with N-acetylglucosamine at the non-reducing end.</text>
        <dbReference type="EC" id="4.2.2.29"/>
    </reaction>
</comment>
<dbReference type="Pfam" id="PF02618">
    <property type="entry name" value="YceG"/>
    <property type="match status" value="1"/>
</dbReference>
<dbReference type="GO" id="GO:0005886">
    <property type="term" value="C:plasma membrane"/>
    <property type="evidence" value="ECO:0007669"/>
    <property type="project" value="UniProtKB-UniRule"/>
</dbReference>
<accession>A0A1F5EWP0</accession>
<dbReference type="PANTHER" id="PTHR30518">
    <property type="entry name" value="ENDOLYTIC MUREIN TRANSGLYCOSYLASE"/>
    <property type="match status" value="1"/>
</dbReference>
<organism evidence="8 9">
    <name type="scientific">Candidatus Coatesbacteria bacterium RBG_13_66_14</name>
    <dbReference type="NCBI Taxonomy" id="1817816"/>
    <lineage>
        <taxon>Bacteria</taxon>
        <taxon>Candidatus Coatesiibacteriota</taxon>
    </lineage>
</organism>
<protein>
    <recommendedName>
        <fullName evidence="7">Endolytic murein transglycosylase</fullName>
        <ecNumber evidence="7">4.2.2.29</ecNumber>
    </recommendedName>
    <alternativeName>
        <fullName evidence="7">Peptidoglycan lytic transglycosylase</fullName>
    </alternativeName>
    <alternativeName>
        <fullName evidence="7">Peptidoglycan polymerization terminase</fullName>
    </alternativeName>
</protein>
<keyword evidence="5 7" id="KW-0456">Lyase</keyword>
<sequence length="339" mass="36347">MKKKTLVVTLISVGAFVVVAAGLAIYYCALAYGSVEAAGSVVVEIPEGVGADRVAELLAAAGVTEHPRLFRLYLYLTGRDSELKAGTYRLNAPACFFDTAETLVAGKVLTVRFTLPEGLDAEQMALRLGREGICGAGEFLSAAARAAFERYRVNSPEGYLFPDTYEVPVDVTAEEVAGLLLDRGDRVWEEELAKSGRTGVDRYETLTLASIVQAEGADFGEFPRIAGVFANRLERGMNLESCATVLYALGEHKQVLEFADLRVESPYNTYLHPGLPPGPIDNPGRAAVAAALSPEGHDYLFFVSNGDGTHTFSRTLAEHNSARARTEVARAAALAPDVP</sequence>
<dbReference type="InterPro" id="IPR003770">
    <property type="entry name" value="MLTG-like"/>
</dbReference>
<dbReference type="GO" id="GO:0008932">
    <property type="term" value="F:lytic endotransglycosylase activity"/>
    <property type="evidence" value="ECO:0007669"/>
    <property type="project" value="UniProtKB-UniRule"/>
</dbReference>
<gene>
    <name evidence="7" type="primary">mltG</name>
    <name evidence="8" type="ORF">A2Y64_08360</name>
</gene>
<comment type="similarity">
    <text evidence="7">Belongs to the transglycosylase MltG family.</text>
</comment>
<evidence type="ECO:0000256" key="3">
    <source>
        <dbReference type="ARBA" id="ARBA00022989"/>
    </source>
</evidence>
<dbReference type="GO" id="GO:0009252">
    <property type="term" value="P:peptidoglycan biosynthetic process"/>
    <property type="evidence" value="ECO:0007669"/>
    <property type="project" value="UniProtKB-UniRule"/>
</dbReference>
<dbReference type="NCBIfam" id="TIGR00247">
    <property type="entry name" value="endolytic transglycosylase MltG"/>
    <property type="match status" value="1"/>
</dbReference>
<dbReference type="CDD" id="cd08010">
    <property type="entry name" value="MltG_like"/>
    <property type="match status" value="1"/>
</dbReference>
<dbReference type="AlphaFoldDB" id="A0A1F5EWP0"/>
<keyword evidence="6 7" id="KW-0961">Cell wall biogenesis/degradation</keyword>
<evidence type="ECO:0000313" key="9">
    <source>
        <dbReference type="Proteomes" id="UP000177187"/>
    </source>
</evidence>
<dbReference type="EC" id="4.2.2.29" evidence="7"/>
<reference evidence="8 9" key="1">
    <citation type="journal article" date="2016" name="Nat. Commun.">
        <title>Thousands of microbial genomes shed light on interconnected biogeochemical processes in an aquifer system.</title>
        <authorList>
            <person name="Anantharaman K."/>
            <person name="Brown C.T."/>
            <person name="Hug L.A."/>
            <person name="Sharon I."/>
            <person name="Castelle C.J."/>
            <person name="Probst A.J."/>
            <person name="Thomas B.C."/>
            <person name="Singh A."/>
            <person name="Wilkins M.J."/>
            <person name="Karaoz U."/>
            <person name="Brodie E.L."/>
            <person name="Williams K.H."/>
            <person name="Hubbard S.S."/>
            <person name="Banfield J.F."/>
        </authorList>
    </citation>
    <scope>NUCLEOTIDE SEQUENCE [LARGE SCALE GENOMIC DNA]</scope>
</reference>
<dbReference type="PANTHER" id="PTHR30518:SF2">
    <property type="entry name" value="ENDOLYTIC MUREIN TRANSGLYCOSYLASE"/>
    <property type="match status" value="1"/>
</dbReference>
<keyword evidence="3 7" id="KW-1133">Transmembrane helix</keyword>
<evidence type="ECO:0000256" key="2">
    <source>
        <dbReference type="ARBA" id="ARBA00022692"/>
    </source>
</evidence>
<evidence type="ECO:0000256" key="1">
    <source>
        <dbReference type="ARBA" id="ARBA00022475"/>
    </source>
</evidence>